<proteinExistence type="inferred from homology"/>
<dbReference type="SMART" id="SM00913">
    <property type="entry name" value="IBN_N"/>
    <property type="match status" value="1"/>
</dbReference>
<name>A0AAV7ZAD9_9EUKA</name>
<dbReference type="PANTHER" id="PTHR10997">
    <property type="entry name" value="IMPORTIN-7, 8, 11"/>
    <property type="match status" value="1"/>
</dbReference>
<dbReference type="SUPFAM" id="SSF48371">
    <property type="entry name" value="ARM repeat"/>
    <property type="match status" value="1"/>
</dbReference>
<dbReference type="InterPro" id="IPR016024">
    <property type="entry name" value="ARM-type_fold"/>
</dbReference>
<dbReference type="InterPro" id="IPR005043">
    <property type="entry name" value="XPO2_C"/>
</dbReference>
<dbReference type="GO" id="GO:0005049">
    <property type="term" value="F:nuclear export signal receptor activity"/>
    <property type="evidence" value="ECO:0007669"/>
    <property type="project" value="TreeGrafter"/>
</dbReference>
<evidence type="ECO:0000256" key="2">
    <source>
        <dbReference type="ARBA" id="ARBA00004496"/>
    </source>
</evidence>
<dbReference type="InterPro" id="IPR013713">
    <property type="entry name" value="XPO2_central"/>
</dbReference>
<gene>
    <name evidence="9" type="ORF">M0812_18720</name>
</gene>
<keyword evidence="5" id="KW-0963">Cytoplasm</keyword>
<dbReference type="Pfam" id="PF03810">
    <property type="entry name" value="IBN_N"/>
    <property type="match status" value="1"/>
</dbReference>
<evidence type="ECO:0000256" key="7">
    <source>
        <dbReference type="ARBA" id="ARBA00023242"/>
    </source>
</evidence>
<dbReference type="PANTHER" id="PTHR10997:SF8">
    <property type="entry name" value="EXPORTIN-2"/>
    <property type="match status" value="1"/>
</dbReference>
<sequence length="980" mass="114931">MNNDFKLLTDLFVETQSGVTERIKNAEIELNQLSEEPNFYLLLLQYIENNNVDQVYRQLATLYFKNFTIKNWYEEDEDGDILPSKIFNEDDQNKIRKNLVDLTLTTPRLIQNQLLEVVKKIAEIDFYENWPDLMTQLTSKLDTDNFDVINAIFSIMNMIFKNYRYYTCSDELLIEVDYVLKAIQETLVKMLEELTNFFDNIKQSNDPNKQSQYFRSLKLVSKIFYSLSCHQLPAYFDTHLDTFCIMFEKFLEYDNGQFKSQESEVATELEKLQTAICKNINLLTTKYSEDFNKKVTTFLQSVWKLLLRLDLKTRYDKLVIEGINFLTSVSRGEHRDLFGEADTLKDICENIVIPNLYFREISEDIFEAEPEEYIRQDIEGSNENTRRSASTELVRSLNNYHEKAVTEIFSEYVFLMLEEYQKNKTENWKSKDAAIYLVIALTVKTKTQASGATSASSLIDITSFYNEHILPEITNNDSNPVLKTDSLKYVLTFRTLLEKNIVSDLMGTLVTLLESQSYVINTYSAVLIERILAIRELESRKPRFNKDDIKNGLEILLTNLFAIFTFEDEELNDYVMKAIMRVTAVSKDYVIEVSEPIIGRLSEIVLSICKNPTKPHFNHYVFETFASIIRTFKYYKADLTIIENQFLPIAKTITELENQDLAPYVYQVLAQLLEGRTQKDFEQSNELKEFYFEFLLPKVLDQESWKSKGNIPALTLMFQAYISVIPNLLVENGYLENILNYFLQMVPRRVHENDAFKILDSIYLHIDVQSYQSYLPDIFKGIFDRLNLRQTDKFIRLFNVWLSKIIGKHGVILVIEAIDSIQKNLFSNILSSIYLKNINKIQYPIHKKAILVSLLRMLTDSNVMINDVYSKSWPLILTEIIKILENVREQLPKNNIDDNDFEIKEDVSFSTEFSKLMFTHKRTKDFFPEFNEPKNSFIDLITNFIKNNNGFNFLQLIQNQCPDQYDDIINYLNNLQISFN</sequence>
<evidence type="ECO:0000259" key="8">
    <source>
        <dbReference type="PROSITE" id="PS50166"/>
    </source>
</evidence>
<comment type="caution">
    <text evidence="9">The sequence shown here is derived from an EMBL/GenBank/DDBJ whole genome shotgun (WGS) entry which is preliminary data.</text>
</comment>
<dbReference type="AlphaFoldDB" id="A0AAV7ZAD9"/>
<evidence type="ECO:0000256" key="5">
    <source>
        <dbReference type="ARBA" id="ARBA00022490"/>
    </source>
</evidence>
<dbReference type="GO" id="GO:0005829">
    <property type="term" value="C:cytosol"/>
    <property type="evidence" value="ECO:0007669"/>
    <property type="project" value="TreeGrafter"/>
</dbReference>
<dbReference type="GO" id="GO:0031267">
    <property type="term" value="F:small GTPase binding"/>
    <property type="evidence" value="ECO:0007669"/>
    <property type="project" value="InterPro"/>
</dbReference>
<evidence type="ECO:0000313" key="9">
    <source>
        <dbReference type="EMBL" id="KAJ3436659.1"/>
    </source>
</evidence>
<reference evidence="9" key="1">
    <citation type="submission" date="2022-08" db="EMBL/GenBank/DDBJ databases">
        <title>Novel sulphate-reducing endosymbionts in the free-living metamonad Anaeramoeba.</title>
        <authorList>
            <person name="Jerlstrom-Hultqvist J."/>
            <person name="Cepicka I."/>
            <person name="Gallot-Lavallee L."/>
            <person name="Salas-Leiva D."/>
            <person name="Curtis B.A."/>
            <person name="Zahonova K."/>
            <person name="Pipaliya S."/>
            <person name="Dacks J."/>
            <person name="Roger A.J."/>
        </authorList>
    </citation>
    <scope>NUCLEOTIDE SEQUENCE</scope>
    <source>
        <strain evidence="9">Busselton2</strain>
    </source>
</reference>
<organism evidence="9 10">
    <name type="scientific">Anaeramoeba flamelloides</name>
    <dbReference type="NCBI Taxonomy" id="1746091"/>
    <lineage>
        <taxon>Eukaryota</taxon>
        <taxon>Metamonada</taxon>
        <taxon>Anaeramoebidae</taxon>
        <taxon>Anaeramoeba</taxon>
    </lineage>
</organism>
<dbReference type="Gene3D" id="1.25.10.10">
    <property type="entry name" value="Leucine-rich Repeat Variant"/>
    <property type="match status" value="1"/>
</dbReference>
<feature type="domain" description="Importin N-terminal" evidence="8">
    <location>
        <begin position="26"/>
        <end position="105"/>
    </location>
</feature>
<keyword evidence="6" id="KW-0653">Protein transport</keyword>
<comment type="similarity">
    <text evidence="3">Belongs to the XPO2/CSE1 family.</text>
</comment>
<dbReference type="InterPro" id="IPR001494">
    <property type="entry name" value="Importin-beta_N"/>
</dbReference>
<keyword evidence="4" id="KW-0813">Transport</keyword>
<evidence type="ECO:0000256" key="3">
    <source>
        <dbReference type="ARBA" id="ARBA00008669"/>
    </source>
</evidence>
<dbReference type="Pfam" id="PF08506">
    <property type="entry name" value="Cse1"/>
    <property type="match status" value="1"/>
</dbReference>
<evidence type="ECO:0000256" key="1">
    <source>
        <dbReference type="ARBA" id="ARBA00004123"/>
    </source>
</evidence>
<dbReference type="EMBL" id="JANTQA010000036">
    <property type="protein sequence ID" value="KAJ3436659.1"/>
    <property type="molecule type" value="Genomic_DNA"/>
</dbReference>
<dbReference type="Pfam" id="PF03378">
    <property type="entry name" value="CAS_CSE1"/>
    <property type="match status" value="1"/>
</dbReference>
<dbReference type="GO" id="GO:0005635">
    <property type="term" value="C:nuclear envelope"/>
    <property type="evidence" value="ECO:0007669"/>
    <property type="project" value="TreeGrafter"/>
</dbReference>
<dbReference type="GO" id="GO:0006606">
    <property type="term" value="P:protein import into nucleus"/>
    <property type="evidence" value="ECO:0007669"/>
    <property type="project" value="TreeGrafter"/>
</dbReference>
<protein>
    <submittedName>
        <fullName evidence="9">Exportin-2</fullName>
    </submittedName>
</protein>
<comment type="subcellular location">
    <subcellularLocation>
        <location evidence="2">Cytoplasm</location>
    </subcellularLocation>
    <subcellularLocation>
        <location evidence="1">Nucleus</location>
    </subcellularLocation>
</comment>
<dbReference type="GO" id="GO:0006611">
    <property type="term" value="P:protein export from nucleus"/>
    <property type="evidence" value="ECO:0007669"/>
    <property type="project" value="TreeGrafter"/>
</dbReference>
<accession>A0AAV7ZAD9</accession>
<dbReference type="InterPro" id="IPR011989">
    <property type="entry name" value="ARM-like"/>
</dbReference>
<evidence type="ECO:0000313" key="10">
    <source>
        <dbReference type="Proteomes" id="UP001146793"/>
    </source>
</evidence>
<keyword evidence="7" id="KW-0539">Nucleus</keyword>
<dbReference type="PROSITE" id="PS50166">
    <property type="entry name" value="IMPORTIN_B_NT"/>
    <property type="match status" value="1"/>
</dbReference>
<evidence type="ECO:0000256" key="6">
    <source>
        <dbReference type="ARBA" id="ARBA00022927"/>
    </source>
</evidence>
<evidence type="ECO:0000256" key="4">
    <source>
        <dbReference type="ARBA" id="ARBA00022448"/>
    </source>
</evidence>
<dbReference type="Proteomes" id="UP001146793">
    <property type="component" value="Unassembled WGS sequence"/>
</dbReference>